<dbReference type="SUPFAM" id="SSF100950">
    <property type="entry name" value="NagB/RpiA/CoA transferase-like"/>
    <property type="match status" value="1"/>
</dbReference>
<dbReference type="HAMAP" id="MF_01241">
    <property type="entry name" value="GlcN6P_deamin"/>
    <property type="match status" value="1"/>
</dbReference>
<dbReference type="PANTHER" id="PTHR11280">
    <property type="entry name" value="GLUCOSAMINE-6-PHOSPHATE ISOMERASE"/>
    <property type="match status" value="1"/>
</dbReference>
<keyword evidence="2" id="KW-0021">Allosteric enzyme</keyword>
<evidence type="ECO:0000256" key="8">
    <source>
        <dbReference type="HAMAP-Rule" id="MF_01241"/>
    </source>
</evidence>
<dbReference type="AlphaFoldDB" id="A0A399T3U6"/>
<evidence type="ECO:0000313" key="10">
    <source>
        <dbReference type="EMBL" id="RIJ48861.1"/>
    </source>
</evidence>
<dbReference type="InterPro" id="IPR037171">
    <property type="entry name" value="NagB/RpiA_transferase-like"/>
</dbReference>
<evidence type="ECO:0000256" key="3">
    <source>
        <dbReference type="ARBA" id="ARBA00022801"/>
    </source>
</evidence>
<feature type="active site" description="Proton acceptor; for ring-opening step" evidence="8">
    <location>
        <position position="143"/>
    </location>
</feature>
<dbReference type="GO" id="GO:0005829">
    <property type="term" value="C:cytosol"/>
    <property type="evidence" value="ECO:0007669"/>
    <property type="project" value="UniProtKB-ARBA"/>
</dbReference>
<protein>
    <recommendedName>
        <fullName evidence="8">Glucosamine-6-phosphate deaminase</fullName>
        <ecNumber evidence="8">3.5.99.6</ecNumber>
    </recommendedName>
    <alternativeName>
        <fullName evidence="8">GlcN6P deaminase</fullName>
        <shortName evidence="8">GNPDA</shortName>
    </alternativeName>
    <alternativeName>
        <fullName evidence="8">Glucosamine-6-phosphate isomerase</fullName>
    </alternativeName>
</protein>
<comment type="caution">
    <text evidence="10">The sequence shown here is derived from an EMBL/GenBank/DDBJ whole genome shotgun (WGS) entry which is preliminary data.</text>
</comment>
<dbReference type="CDD" id="cd01399">
    <property type="entry name" value="GlcN6P_deaminase"/>
    <property type="match status" value="1"/>
</dbReference>
<evidence type="ECO:0000256" key="1">
    <source>
        <dbReference type="ARBA" id="ARBA00000644"/>
    </source>
</evidence>
<dbReference type="EMBL" id="QWGR01000004">
    <property type="protein sequence ID" value="RIJ48861.1"/>
    <property type="molecule type" value="Genomic_DNA"/>
</dbReference>
<feature type="active site" description="For ring-opening step" evidence="8">
    <location>
        <position position="141"/>
    </location>
</feature>
<dbReference type="GO" id="GO:0006043">
    <property type="term" value="P:glucosamine catabolic process"/>
    <property type="evidence" value="ECO:0007669"/>
    <property type="project" value="TreeGrafter"/>
</dbReference>
<dbReference type="InterPro" id="IPR004547">
    <property type="entry name" value="Glucosamine6P_isomerase"/>
</dbReference>
<evidence type="ECO:0000256" key="6">
    <source>
        <dbReference type="ARBA" id="ARBA00060525"/>
    </source>
</evidence>
<dbReference type="RefSeq" id="WP_119437781.1">
    <property type="nucleotide sequence ID" value="NZ_QWGR01000004.1"/>
</dbReference>
<dbReference type="Gene3D" id="3.40.50.1360">
    <property type="match status" value="1"/>
</dbReference>
<feature type="active site" description="Proton acceptor; for enolization step" evidence="8">
    <location>
        <position position="72"/>
    </location>
</feature>
<gene>
    <name evidence="8" type="primary">nagB</name>
    <name evidence="10" type="ORF">D1614_10075</name>
</gene>
<keyword evidence="11" id="KW-1185">Reference proteome</keyword>
<evidence type="ECO:0000256" key="7">
    <source>
        <dbReference type="ARBA" id="ARBA00061194"/>
    </source>
</evidence>
<evidence type="ECO:0000313" key="11">
    <source>
        <dbReference type="Proteomes" id="UP000265926"/>
    </source>
</evidence>
<dbReference type="GO" id="GO:0019262">
    <property type="term" value="P:N-acetylneuraminate catabolic process"/>
    <property type="evidence" value="ECO:0007669"/>
    <property type="project" value="UniProtKB-UniRule"/>
</dbReference>
<evidence type="ECO:0000256" key="4">
    <source>
        <dbReference type="ARBA" id="ARBA00023277"/>
    </source>
</evidence>
<dbReference type="GO" id="GO:0006046">
    <property type="term" value="P:N-acetylglucosamine catabolic process"/>
    <property type="evidence" value="ECO:0007669"/>
    <property type="project" value="UniProtKB-UniRule"/>
</dbReference>
<keyword evidence="4 8" id="KW-0119">Carbohydrate metabolism</keyword>
<evidence type="ECO:0000256" key="2">
    <source>
        <dbReference type="ARBA" id="ARBA00022533"/>
    </source>
</evidence>
<evidence type="ECO:0000259" key="9">
    <source>
        <dbReference type="Pfam" id="PF01182"/>
    </source>
</evidence>
<dbReference type="FunFam" id="3.40.50.1360:FF:000002">
    <property type="entry name" value="Glucosamine-6-phosphate deaminase"/>
    <property type="match status" value="1"/>
</dbReference>
<proteinExistence type="inferred from homology"/>
<sequence length="259" mass="29030">MKLIIHNNYDEISQWTANHIATRINEFQPTPEKPFVLGLPTGSSPLGTYKALIDLNKSGRVSFENVVTFNMDEYVGIAEDHPESYHSFMFNNFFNHIDIKKENIHILNGNASDLDKECAEYEEKINNYGGIELFLGGMGADGHLAFNVPGSSLQSRTRLVNLNYDTIVANSRFFNNDLTLVPKQSLTVGVQTVLDAKEVLIIVNGYKKARALQNVVENGINHMWTLSALQAHPNGIIVCDEEATMELKVGTVKYFKEAY</sequence>
<dbReference type="NCBIfam" id="TIGR00502">
    <property type="entry name" value="nagB"/>
    <property type="match status" value="1"/>
</dbReference>
<evidence type="ECO:0000256" key="5">
    <source>
        <dbReference type="ARBA" id="ARBA00055188"/>
    </source>
</evidence>
<comment type="caution">
    <text evidence="8">Lacks conserved residue(s) required for the propagation of feature annotation.</text>
</comment>
<comment type="function">
    <text evidence="5 8">Catalyzes the reversible isomerization-deamination of glucosamine 6-phosphate (GlcN6P) to form fructose 6-phosphate (Fru6P) and ammonium ion.</text>
</comment>
<dbReference type="OrthoDB" id="9791139at2"/>
<dbReference type="UniPathway" id="UPA00629">
    <property type="reaction ID" value="UER00684"/>
</dbReference>
<dbReference type="PANTHER" id="PTHR11280:SF5">
    <property type="entry name" value="GLUCOSAMINE-6-PHOSPHATE ISOMERASE"/>
    <property type="match status" value="1"/>
</dbReference>
<dbReference type="PROSITE" id="PS01161">
    <property type="entry name" value="GLC_GALNAC_ISOMERASE"/>
    <property type="match status" value="1"/>
</dbReference>
<dbReference type="Proteomes" id="UP000265926">
    <property type="component" value="Unassembled WGS sequence"/>
</dbReference>
<comment type="similarity">
    <text evidence="7 8">Belongs to the glucosamine/galactosamine-6-phosphate isomerase family. NagB subfamily.</text>
</comment>
<comment type="catalytic activity">
    <reaction evidence="1 8">
        <text>alpha-D-glucosamine 6-phosphate + H2O = beta-D-fructose 6-phosphate + NH4(+)</text>
        <dbReference type="Rhea" id="RHEA:12172"/>
        <dbReference type="ChEBI" id="CHEBI:15377"/>
        <dbReference type="ChEBI" id="CHEBI:28938"/>
        <dbReference type="ChEBI" id="CHEBI:57634"/>
        <dbReference type="ChEBI" id="CHEBI:75989"/>
        <dbReference type="EC" id="3.5.99.6"/>
    </reaction>
</comment>
<dbReference type="EC" id="3.5.99.6" evidence="8"/>
<name>A0A399T3U6_9BACT</name>
<comment type="pathway">
    <text evidence="6 8">Amino-sugar metabolism; N-acetylneuraminate degradation; D-fructose 6-phosphate from N-acetylneuraminate: step 5/5.</text>
</comment>
<reference evidence="10 11" key="1">
    <citation type="submission" date="2018-08" db="EMBL/GenBank/DDBJ databases">
        <title>Pallidiluteibacterium maritimus gen. nov., sp. nov., isolated from coastal sediment.</title>
        <authorList>
            <person name="Zhou L.Y."/>
        </authorList>
    </citation>
    <scope>NUCLEOTIDE SEQUENCE [LARGE SCALE GENOMIC DNA]</scope>
    <source>
        <strain evidence="10 11">XSD2</strain>
    </source>
</reference>
<dbReference type="InterPro" id="IPR006148">
    <property type="entry name" value="Glc/Gal-6P_isomerase"/>
</dbReference>
<dbReference type="GO" id="GO:0042802">
    <property type="term" value="F:identical protein binding"/>
    <property type="evidence" value="ECO:0007669"/>
    <property type="project" value="TreeGrafter"/>
</dbReference>
<dbReference type="Pfam" id="PF01182">
    <property type="entry name" value="Glucosamine_iso"/>
    <property type="match status" value="1"/>
</dbReference>
<accession>A0A399T3U6</accession>
<keyword evidence="3 8" id="KW-0378">Hydrolase</keyword>
<dbReference type="InterPro" id="IPR018321">
    <property type="entry name" value="Glucosamine6P_isomerase_CS"/>
</dbReference>
<dbReference type="GO" id="GO:0004342">
    <property type="term" value="F:glucosamine-6-phosphate deaminase activity"/>
    <property type="evidence" value="ECO:0007669"/>
    <property type="project" value="UniProtKB-UniRule"/>
</dbReference>
<feature type="domain" description="Glucosamine/galactosamine-6-phosphate isomerase" evidence="9">
    <location>
        <begin position="10"/>
        <end position="222"/>
    </location>
</feature>
<organism evidence="10 11">
    <name type="scientific">Maribellus luteus</name>
    <dbReference type="NCBI Taxonomy" id="2305463"/>
    <lineage>
        <taxon>Bacteria</taxon>
        <taxon>Pseudomonadati</taxon>
        <taxon>Bacteroidota</taxon>
        <taxon>Bacteroidia</taxon>
        <taxon>Marinilabiliales</taxon>
        <taxon>Prolixibacteraceae</taxon>
        <taxon>Maribellus</taxon>
    </lineage>
</organism>
<dbReference type="GO" id="GO:0005975">
    <property type="term" value="P:carbohydrate metabolic process"/>
    <property type="evidence" value="ECO:0007669"/>
    <property type="project" value="InterPro"/>
</dbReference>